<evidence type="ECO:0000259" key="11">
    <source>
        <dbReference type="Pfam" id="PF16822"/>
    </source>
</evidence>
<proteinExistence type="inferred from homology"/>
<feature type="domain" description="AlgX/AlgJ SGNH hydrolase-like" evidence="11">
    <location>
        <begin position="8"/>
        <end position="274"/>
    </location>
</feature>
<keyword evidence="8" id="KW-0016">Alginate biosynthesis</keyword>
<evidence type="ECO:0000256" key="8">
    <source>
        <dbReference type="ARBA" id="ARBA00022841"/>
    </source>
</evidence>
<comment type="caution">
    <text evidence="13">The sequence shown here is derived from an EMBL/GenBank/DDBJ whole genome shotgun (WGS) entry which is preliminary data.</text>
</comment>
<evidence type="ECO:0000256" key="10">
    <source>
        <dbReference type="ARBA" id="ARBA00032384"/>
    </source>
</evidence>
<gene>
    <name evidence="13" type="ORF">ACFOEK_19820</name>
</gene>
<dbReference type="InterPro" id="IPR034655">
    <property type="entry name" value="AlgX_N"/>
</dbReference>
<protein>
    <recommendedName>
        <fullName evidence="4">Alginate biosynthesis protein AlgX</fullName>
    </recommendedName>
    <alternativeName>
        <fullName evidence="10">Probable alginate O-acetyltransferase AlgX</fullName>
    </alternativeName>
</protein>
<evidence type="ECO:0000256" key="4">
    <source>
        <dbReference type="ARBA" id="ARBA00013937"/>
    </source>
</evidence>
<dbReference type="EMBL" id="JBHRSZ010000009">
    <property type="protein sequence ID" value="MFC3153298.1"/>
    <property type="molecule type" value="Genomic_DNA"/>
</dbReference>
<dbReference type="Pfam" id="PF16824">
    <property type="entry name" value="CBM_26"/>
    <property type="match status" value="1"/>
</dbReference>
<keyword evidence="6" id="KW-0732">Signal</keyword>
<evidence type="ECO:0000256" key="1">
    <source>
        <dbReference type="ARBA" id="ARBA00004418"/>
    </source>
</evidence>
<keyword evidence="7" id="KW-0574">Periplasm</keyword>
<keyword evidence="14" id="KW-1185">Reference proteome</keyword>
<name>A0ABV7HKT1_9GAMM</name>
<evidence type="ECO:0000259" key="12">
    <source>
        <dbReference type="Pfam" id="PF16824"/>
    </source>
</evidence>
<evidence type="ECO:0000256" key="7">
    <source>
        <dbReference type="ARBA" id="ARBA00022764"/>
    </source>
</evidence>
<dbReference type="Gene3D" id="2.60.120.1380">
    <property type="entry name" value="C-terminal carbohydrate-binding module"/>
    <property type="match status" value="1"/>
</dbReference>
<sequence>MKAMRFIAPGKETWLFRSDFDLSNSFGIASEFEPDMKRLVEAFRRIGTELVVVVQPTRGLMNPQRVDDDYRYNFDFEVARHNLKNYLNQLQQAGAHVPDVVTLIDSSLEEDYFFRRDHHWTPYGAKVTAQLAADYIKQLPLYEDLETKEYITEASTYLPKDGTMNRALRRICGNNFGSQYVKGYQTVPVSSGEDALFGDVSDPSVVLVGTSNSAERDDDYKNYNFGGFLKEFLMLDILNYAMPGAGDIGSLVQYLQSDDFDYSNPPKLIIWELPASYPLSEDKIYRQLIPAVQGACNSADEILVNELQLPSMAPAERIEILSNAGRSRKRLSNSNGFLQLDFSNKNIKDFYVITYYDNGERDKIWFRRANIVDGGRYLLELSKDEKFQNANLMSVFLEPSEPISDTSTLKARLCR</sequence>
<comment type="pathway">
    <text evidence="2">Glycan biosynthesis; alginate biosynthesis.</text>
</comment>
<comment type="subcellular location">
    <subcellularLocation>
        <location evidence="1">Periplasm</location>
    </subcellularLocation>
</comment>
<dbReference type="InterPro" id="IPR031798">
    <property type="entry name" value="AlgX_C"/>
</dbReference>
<dbReference type="Proteomes" id="UP001595476">
    <property type="component" value="Unassembled WGS sequence"/>
</dbReference>
<evidence type="ECO:0000256" key="5">
    <source>
        <dbReference type="ARBA" id="ARBA00022679"/>
    </source>
</evidence>
<dbReference type="InterPro" id="IPR038639">
    <property type="entry name" value="AlgX_C_sf"/>
</dbReference>
<evidence type="ECO:0000256" key="3">
    <source>
        <dbReference type="ARBA" id="ARBA00006553"/>
    </source>
</evidence>
<evidence type="ECO:0000256" key="2">
    <source>
        <dbReference type="ARBA" id="ARBA00005182"/>
    </source>
</evidence>
<reference evidence="14" key="1">
    <citation type="journal article" date="2019" name="Int. J. Syst. Evol. Microbiol.">
        <title>The Global Catalogue of Microorganisms (GCM) 10K type strain sequencing project: providing services to taxonomists for standard genome sequencing and annotation.</title>
        <authorList>
            <consortium name="The Broad Institute Genomics Platform"/>
            <consortium name="The Broad Institute Genome Sequencing Center for Infectious Disease"/>
            <person name="Wu L."/>
            <person name="Ma J."/>
        </authorList>
    </citation>
    <scope>NUCLEOTIDE SEQUENCE [LARGE SCALE GENOMIC DNA]</scope>
    <source>
        <strain evidence="14">KCTC 52438</strain>
    </source>
</reference>
<keyword evidence="5" id="KW-0808">Transferase</keyword>
<dbReference type="Pfam" id="PF16822">
    <property type="entry name" value="ALGX"/>
    <property type="match status" value="1"/>
</dbReference>
<evidence type="ECO:0000256" key="6">
    <source>
        <dbReference type="ARBA" id="ARBA00022729"/>
    </source>
</evidence>
<dbReference type="InterPro" id="IPR031811">
    <property type="entry name" value="ALGX/ALGJ_SGNH-like"/>
</dbReference>
<dbReference type="RefSeq" id="WP_386723219.1">
    <property type="nucleotide sequence ID" value="NZ_JBHRSZ010000009.1"/>
</dbReference>
<organism evidence="13 14">
    <name type="scientific">Litoribrevibacter euphylliae</name>
    <dbReference type="NCBI Taxonomy" id="1834034"/>
    <lineage>
        <taxon>Bacteria</taxon>
        <taxon>Pseudomonadati</taxon>
        <taxon>Pseudomonadota</taxon>
        <taxon>Gammaproteobacteria</taxon>
        <taxon>Oceanospirillales</taxon>
        <taxon>Oceanospirillaceae</taxon>
        <taxon>Litoribrevibacter</taxon>
    </lineage>
</organism>
<keyword evidence="9" id="KW-1015">Disulfide bond</keyword>
<dbReference type="CDD" id="cd14441">
    <property type="entry name" value="AlgX_N"/>
    <property type="match status" value="1"/>
</dbReference>
<accession>A0ABV7HKT1</accession>
<comment type="similarity">
    <text evidence="3">Belongs to the AlgX family.</text>
</comment>
<dbReference type="CDD" id="cd14487">
    <property type="entry name" value="AlgX_C"/>
    <property type="match status" value="1"/>
</dbReference>
<feature type="domain" description="Alginate biosynthesis protein AlgX C-terminal carbohydrate-binding module" evidence="12">
    <location>
        <begin position="317"/>
        <end position="415"/>
    </location>
</feature>
<evidence type="ECO:0000256" key="9">
    <source>
        <dbReference type="ARBA" id="ARBA00023157"/>
    </source>
</evidence>
<evidence type="ECO:0000313" key="13">
    <source>
        <dbReference type="EMBL" id="MFC3153298.1"/>
    </source>
</evidence>
<dbReference type="SUPFAM" id="SSF52266">
    <property type="entry name" value="SGNH hydrolase"/>
    <property type="match status" value="1"/>
</dbReference>
<evidence type="ECO:0000313" key="14">
    <source>
        <dbReference type="Proteomes" id="UP001595476"/>
    </source>
</evidence>